<dbReference type="Proteomes" id="UP001165042">
    <property type="component" value="Unassembled WGS sequence"/>
</dbReference>
<dbReference type="InterPro" id="IPR016084">
    <property type="entry name" value="Haem_Oase-like_multi-hlx"/>
</dbReference>
<evidence type="ECO:0000313" key="3">
    <source>
        <dbReference type="Proteomes" id="UP001165042"/>
    </source>
</evidence>
<dbReference type="InterPro" id="IPR024423">
    <property type="entry name" value="DUF3050"/>
</dbReference>
<gene>
    <name evidence="2" type="ORF">Aglo03_66180</name>
</gene>
<protein>
    <recommendedName>
        <fullName evidence="4">DUF3050 domain-containing protein</fullName>
    </recommendedName>
</protein>
<dbReference type="Gene3D" id="1.20.910.10">
    <property type="entry name" value="Heme oxygenase-like"/>
    <property type="match status" value="1"/>
</dbReference>
<evidence type="ECO:0000256" key="1">
    <source>
        <dbReference type="SAM" id="MobiDB-lite"/>
    </source>
</evidence>
<keyword evidence="3" id="KW-1185">Reference proteome</keyword>
<feature type="region of interest" description="Disordered" evidence="1">
    <location>
        <begin position="306"/>
        <end position="325"/>
    </location>
</feature>
<reference evidence="2" key="1">
    <citation type="submission" date="2023-02" db="EMBL/GenBank/DDBJ databases">
        <title>Actinokineospora globicatena NBRC 15670.</title>
        <authorList>
            <person name="Ichikawa N."/>
            <person name="Sato H."/>
            <person name="Tonouchi N."/>
        </authorList>
    </citation>
    <scope>NUCLEOTIDE SEQUENCE</scope>
    <source>
        <strain evidence="2">NBRC 15670</strain>
    </source>
</reference>
<dbReference type="AlphaFoldDB" id="A0A9W6QUJ7"/>
<dbReference type="Pfam" id="PF11251">
    <property type="entry name" value="DUF3050"/>
    <property type="match status" value="1"/>
</dbReference>
<comment type="caution">
    <text evidence="2">The sequence shown here is derived from an EMBL/GenBank/DDBJ whole genome shotgun (WGS) entry which is preliminary data.</text>
</comment>
<accession>A0A9W6QUJ7</accession>
<name>A0A9W6QUJ7_9PSEU</name>
<evidence type="ECO:0008006" key="4">
    <source>
        <dbReference type="Google" id="ProtNLM"/>
    </source>
</evidence>
<dbReference type="RefSeq" id="WP_285613498.1">
    <property type="nucleotide sequence ID" value="NZ_BSSD01000016.1"/>
</dbReference>
<organism evidence="2 3">
    <name type="scientific">Actinokineospora globicatena</name>
    <dbReference type="NCBI Taxonomy" id="103729"/>
    <lineage>
        <taxon>Bacteria</taxon>
        <taxon>Bacillati</taxon>
        <taxon>Actinomycetota</taxon>
        <taxon>Actinomycetes</taxon>
        <taxon>Pseudonocardiales</taxon>
        <taxon>Pseudonocardiaceae</taxon>
        <taxon>Actinokineospora</taxon>
    </lineage>
</organism>
<dbReference type="EMBL" id="BSSD01000016">
    <property type="protein sequence ID" value="GLW95802.1"/>
    <property type="molecule type" value="Genomic_DNA"/>
</dbReference>
<evidence type="ECO:0000313" key="2">
    <source>
        <dbReference type="EMBL" id="GLW95802.1"/>
    </source>
</evidence>
<sequence>MGGKVEMTRYDWGRSHPGVDHIVAGAAPVLAELSAHPVYQRIATPADLAVLMGQHVFAVWDLMSVLKGLQNELTCVRVPWVPTGAPISRRLVNDIVLVEESDEFGEGFASHFELYRHAMTEVGADTLAIDAFLDLVRAGTCVPDALADAGVPGPAATFVRACGALVSRAPVHCQAAAFAFGRDDLLTATVHVVQSEPGARPLLRHYARRHREIDTDQHTPMALQVVADLCGPDEGKWAECVTTVVGVLRARIRFWDGIVEAVDRQRAGRDYRCPNRRIGNTPDLGTLAPGPVAPALLVSAARGQRNTDVARLPRSHSQAHEGARS</sequence>
<proteinExistence type="predicted"/>
<dbReference type="SUPFAM" id="SSF48613">
    <property type="entry name" value="Heme oxygenase-like"/>
    <property type="match status" value="1"/>
</dbReference>